<dbReference type="Pfam" id="PF10704">
    <property type="entry name" value="DUF2508"/>
    <property type="match status" value="1"/>
</dbReference>
<gene>
    <name evidence="1" type="ORF">B0H99_1251</name>
</gene>
<evidence type="ECO:0000313" key="1">
    <source>
        <dbReference type="EMBL" id="PSL24400.1"/>
    </source>
</evidence>
<reference evidence="1 2" key="1">
    <citation type="submission" date="2018-03" db="EMBL/GenBank/DDBJ databases">
        <title>Genomic Encyclopedia of Type Strains, Phase III (KMG-III): the genomes of soil and plant-associated and newly described type strains.</title>
        <authorList>
            <person name="Whitman W."/>
        </authorList>
    </citation>
    <scope>NUCLEOTIDE SEQUENCE [LARGE SCALE GENOMIC DNA]</scope>
    <source>
        <strain evidence="1 2">CGMCC 1.12259</strain>
    </source>
</reference>
<dbReference type="RefSeq" id="WP_245894561.1">
    <property type="nucleotide sequence ID" value="NZ_PYAT01000025.1"/>
</dbReference>
<accession>A0A2P8FRP4</accession>
<keyword evidence="2" id="KW-1185">Reference proteome</keyword>
<protein>
    <submittedName>
        <fullName evidence="1">Uncharacterized protein DUF2508</fullName>
    </submittedName>
</protein>
<organism evidence="1 2">
    <name type="scientific">Planomicrobium soli</name>
    <dbReference type="NCBI Taxonomy" id="1176648"/>
    <lineage>
        <taxon>Bacteria</taxon>
        <taxon>Bacillati</taxon>
        <taxon>Bacillota</taxon>
        <taxon>Bacilli</taxon>
        <taxon>Bacillales</taxon>
        <taxon>Caryophanaceae</taxon>
        <taxon>Planomicrobium</taxon>
    </lineage>
</organism>
<sequence length="72" mass="8915">MVFFKRGKLKREYDEQLIKQFIETKHEWKKAQTLEELADNFDYHVIVERKIAESKHLFLLKEARIRKVKMQH</sequence>
<dbReference type="InterPro" id="IPR019644">
    <property type="entry name" value="DUF2508"/>
</dbReference>
<proteinExistence type="predicted"/>
<dbReference type="AlphaFoldDB" id="A0A2P8FRP4"/>
<comment type="caution">
    <text evidence="1">The sequence shown here is derived from an EMBL/GenBank/DDBJ whole genome shotgun (WGS) entry which is preliminary data.</text>
</comment>
<evidence type="ECO:0000313" key="2">
    <source>
        <dbReference type="Proteomes" id="UP000242682"/>
    </source>
</evidence>
<name>A0A2P8FRP4_9BACL</name>
<dbReference type="EMBL" id="PYAT01000025">
    <property type="protein sequence ID" value="PSL24400.1"/>
    <property type="molecule type" value="Genomic_DNA"/>
</dbReference>
<dbReference type="Proteomes" id="UP000242682">
    <property type="component" value="Unassembled WGS sequence"/>
</dbReference>